<dbReference type="HOGENOM" id="CLU_3364292_0_0_9"/>
<proteinExistence type="predicted"/>
<accession>A7VYN8</accession>
<evidence type="ECO:0000313" key="2">
    <source>
        <dbReference type="Proteomes" id="UP000003490"/>
    </source>
</evidence>
<evidence type="ECO:0000313" key="1">
    <source>
        <dbReference type="EMBL" id="EDO59666.1"/>
    </source>
</evidence>
<name>A7VYN8_9FIRM</name>
<dbReference type="EMBL" id="ABCB02000021">
    <property type="protein sequence ID" value="EDO59666.1"/>
    <property type="molecule type" value="Genomic_DNA"/>
</dbReference>
<comment type="caution">
    <text evidence="1">The sequence shown here is derived from an EMBL/GenBank/DDBJ whole genome shotgun (WGS) entry which is preliminary data.</text>
</comment>
<reference evidence="1 2" key="1">
    <citation type="submission" date="2007-08" db="EMBL/GenBank/DDBJ databases">
        <title>Draft genome sequence of Clostridium leptum (DSM 753).</title>
        <authorList>
            <person name="Sudarsanam P."/>
            <person name="Ley R."/>
            <person name="Guruge J."/>
            <person name="Turnbaugh P.J."/>
            <person name="Mahowald M."/>
            <person name="Liep D."/>
            <person name="Gordon J."/>
        </authorList>
    </citation>
    <scope>NUCLEOTIDE SEQUENCE [LARGE SCALE GENOMIC DNA]</scope>
    <source>
        <strain evidence="1 2">DSM 753</strain>
    </source>
</reference>
<dbReference type="AlphaFoldDB" id="A7VYN8"/>
<dbReference type="Proteomes" id="UP000003490">
    <property type="component" value="Unassembled WGS sequence"/>
</dbReference>
<gene>
    <name evidence="1" type="ORF">CLOLEP_03716</name>
</gene>
<sequence length="35" mass="4002">MFLTGRRIGSARWGLGRRALMPFSQDRSFSQNSLT</sequence>
<organism evidence="1 2">
    <name type="scientific">[Clostridium] leptum DSM 753</name>
    <dbReference type="NCBI Taxonomy" id="428125"/>
    <lineage>
        <taxon>Bacteria</taxon>
        <taxon>Bacillati</taxon>
        <taxon>Bacillota</taxon>
        <taxon>Clostridia</taxon>
        <taxon>Eubacteriales</taxon>
        <taxon>Oscillospiraceae</taxon>
        <taxon>Oscillospiraceae incertae sedis</taxon>
    </lineage>
</organism>
<reference evidence="1 2" key="2">
    <citation type="submission" date="2007-08" db="EMBL/GenBank/DDBJ databases">
        <authorList>
            <person name="Fulton L."/>
            <person name="Clifton S."/>
            <person name="Fulton B."/>
            <person name="Xu J."/>
            <person name="Minx P."/>
            <person name="Pepin K.H."/>
            <person name="Johnson M."/>
            <person name="Thiruvilangam P."/>
            <person name="Bhonagiri V."/>
            <person name="Nash W.E."/>
            <person name="Wang C."/>
            <person name="Mardis E.R."/>
            <person name="Wilson R.K."/>
        </authorList>
    </citation>
    <scope>NUCLEOTIDE SEQUENCE [LARGE SCALE GENOMIC DNA]</scope>
    <source>
        <strain evidence="1 2">DSM 753</strain>
    </source>
</reference>
<protein>
    <submittedName>
        <fullName evidence="1">Uncharacterized protein</fullName>
    </submittedName>
</protein>